<feature type="signal peptide" evidence="1">
    <location>
        <begin position="1"/>
        <end position="18"/>
    </location>
</feature>
<keyword evidence="3" id="KW-1185">Reference proteome</keyword>
<dbReference type="SUPFAM" id="SSF75005">
    <property type="entry name" value="Arabinanase/levansucrase/invertase"/>
    <property type="match status" value="1"/>
</dbReference>
<organism evidence="2 3">
    <name type="scientific">Cadophora malorum</name>
    <dbReference type="NCBI Taxonomy" id="108018"/>
    <lineage>
        <taxon>Eukaryota</taxon>
        <taxon>Fungi</taxon>
        <taxon>Dikarya</taxon>
        <taxon>Ascomycota</taxon>
        <taxon>Pezizomycotina</taxon>
        <taxon>Leotiomycetes</taxon>
        <taxon>Helotiales</taxon>
        <taxon>Ploettnerulaceae</taxon>
        <taxon>Cadophora</taxon>
    </lineage>
</organism>
<name>A0A8H7TG47_9HELO</name>
<evidence type="ECO:0008006" key="4">
    <source>
        <dbReference type="Google" id="ProtNLM"/>
    </source>
</evidence>
<sequence>MLFSRIFITSSFAFGALAASWIVPGAVWKDTSGNTIDAHGGMIYKRGTNFYWIGQAASNSVTPYLYRSTDLLNWTPLGAQASIQWLWRPKIAKPNGSFWIYGQVDRLVQPLVSTQMEGGYKPNGAAVKIPPNSYTYSDTGMFQDPDSTAWYLMTSADHNTVQINEIKSDGTLGDRKNYVTSGAYEAPGMFKVGNTYFLIVSGKTGWRSNPNKMFWCEGISGSFKGPFDIAPQAENTYNSQNTYELTIKGTKATTYIYMGDSWDSKGGPSSTYIWLPMAVDVAAHTVNLQYHSMWKVDVTTGVVSWPTTKKRYEAESATIHGRAAIADCDDCISKRSVHRIDTKSQVVFRNVTGTGKPQWISLHYTVNNATAGEARIFVNDQLVSTNISEMNSRAGEHKSVPVELRLNLGDENTITFGVAGDKDFEAHLDGIETFEDA</sequence>
<comment type="caution">
    <text evidence="2">The sequence shown here is derived from an EMBL/GenBank/DDBJ whole genome shotgun (WGS) entry which is preliminary data.</text>
</comment>
<accession>A0A8H7TG47</accession>
<gene>
    <name evidence="2" type="ORF">IFR04_008635</name>
</gene>
<evidence type="ECO:0000313" key="2">
    <source>
        <dbReference type="EMBL" id="KAG4418193.1"/>
    </source>
</evidence>
<reference evidence="2" key="1">
    <citation type="submission" date="2021-02" db="EMBL/GenBank/DDBJ databases">
        <title>Genome sequence Cadophora malorum strain M34.</title>
        <authorList>
            <person name="Stefanovic E."/>
            <person name="Vu D."/>
            <person name="Scully C."/>
            <person name="Dijksterhuis J."/>
            <person name="Roader J."/>
            <person name="Houbraken J."/>
        </authorList>
    </citation>
    <scope>NUCLEOTIDE SEQUENCE</scope>
    <source>
        <strain evidence="2">M34</strain>
    </source>
</reference>
<dbReference type="Gene3D" id="2.115.10.20">
    <property type="entry name" value="Glycosyl hydrolase domain, family 43"/>
    <property type="match status" value="1"/>
</dbReference>
<evidence type="ECO:0000313" key="3">
    <source>
        <dbReference type="Proteomes" id="UP000664132"/>
    </source>
</evidence>
<dbReference type="PANTHER" id="PTHR22925">
    <property type="entry name" value="GLYCOSYL HYDROLASE 43 FAMILY MEMBER"/>
    <property type="match status" value="1"/>
</dbReference>
<dbReference type="InterPro" id="IPR023296">
    <property type="entry name" value="Glyco_hydro_beta-prop_sf"/>
</dbReference>
<dbReference type="AlphaFoldDB" id="A0A8H7TG47"/>
<protein>
    <recommendedName>
        <fullName evidence="4">Arabinanase/levansucrase/invertase</fullName>
    </recommendedName>
</protein>
<dbReference type="EMBL" id="JAFJYH010000134">
    <property type="protein sequence ID" value="KAG4418193.1"/>
    <property type="molecule type" value="Genomic_DNA"/>
</dbReference>
<evidence type="ECO:0000256" key="1">
    <source>
        <dbReference type="SAM" id="SignalP"/>
    </source>
</evidence>
<dbReference type="Proteomes" id="UP000664132">
    <property type="component" value="Unassembled WGS sequence"/>
</dbReference>
<feature type="chain" id="PRO_5034134520" description="Arabinanase/levansucrase/invertase" evidence="1">
    <location>
        <begin position="19"/>
        <end position="437"/>
    </location>
</feature>
<dbReference type="OrthoDB" id="5211809at2759"/>
<keyword evidence="1" id="KW-0732">Signal</keyword>
<dbReference type="PANTHER" id="PTHR22925:SF3">
    <property type="entry name" value="GLYCOSYL HYDROLASE FAMILY PROTEIN 43"/>
    <property type="match status" value="1"/>
</dbReference>
<proteinExistence type="predicted"/>
<dbReference type="Gene3D" id="2.60.120.260">
    <property type="entry name" value="Galactose-binding domain-like"/>
    <property type="match status" value="1"/>
</dbReference>